<dbReference type="AlphaFoldDB" id="A0A2D2D765"/>
<gene>
    <name evidence="2" type="ORF">CQW49_23190</name>
</gene>
<evidence type="ECO:0000259" key="1">
    <source>
        <dbReference type="PROSITE" id="PS50943"/>
    </source>
</evidence>
<dbReference type="EMBL" id="CP023739">
    <property type="protein sequence ID" value="ATQ70860.1"/>
    <property type="molecule type" value="Genomic_DNA"/>
</dbReference>
<keyword evidence="3" id="KW-1185">Reference proteome</keyword>
<dbReference type="Pfam" id="PF01381">
    <property type="entry name" value="HTH_3"/>
    <property type="match status" value="1"/>
</dbReference>
<accession>A0A2D2D765</accession>
<dbReference type="InterPro" id="IPR001387">
    <property type="entry name" value="Cro/C1-type_HTH"/>
</dbReference>
<dbReference type="KEGG" id="mtw:CQW49_23190"/>
<evidence type="ECO:0000313" key="3">
    <source>
        <dbReference type="Proteomes" id="UP000230709"/>
    </source>
</evidence>
<dbReference type="Gene3D" id="1.10.260.40">
    <property type="entry name" value="lambda repressor-like DNA-binding domains"/>
    <property type="match status" value="1"/>
</dbReference>
<dbReference type="RefSeq" id="WP_099832077.1">
    <property type="nucleotide sequence ID" value="NZ_CP023739.1"/>
</dbReference>
<name>A0A2D2D765_METT3</name>
<feature type="domain" description="HTH cro/C1-type" evidence="1">
    <location>
        <begin position="17"/>
        <end position="71"/>
    </location>
</feature>
<geneLocation type="plasmid" evidence="3">
    <name>pob3b2</name>
</geneLocation>
<dbReference type="InterPro" id="IPR010982">
    <property type="entry name" value="Lambda_DNA-bd_dom_sf"/>
</dbReference>
<dbReference type="Proteomes" id="UP000230709">
    <property type="component" value="Plasmid pOB3b2"/>
</dbReference>
<protein>
    <submittedName>
        <fullName evidence="2">Transcriptional regulator</fullName>
    </submittedName>
</protein>
<dbReference type="PROSITE" id="PS50943">
    <property type="entry name" value="HTH_CROC1"/>
    <property type="match status" value="1"/>
</dbReference>
<organism evidence="2 3">
    <name type="scientific">Methylosinus trichosporium (strain ATCC 35070 / NCIMB 11131 / UNIQEM 75 / OB3b)</name>
    <dbReference type="NCBI Taxonomy" id="595536"/>
    <lineage>
        <taxon>Bacteria</taxon>
        <taxon>Pseudomonadati</taxon>
        <taxon>Pseudomonadota</taxon>
        <taxon>Alphaproteobacteria</taxon>
        <taxon>Hyphomicrobiales</taxon>
        <taxon>Methylocystaceae</taxon>
        <taxon>Methylosinus</taxon>
    </lineage>
</organism>
<dbReference type="CDD" id="cd00093">
    <property type="entry name" value="HTH_XRE"/>
    <property type="match status" value="1"/>
</dbReference>
<evidence type="ECO:0000313" key="2">
    <source>
        <dbReference type="EMBL" id="ATQ70860.1"/>
    </source>
</evidence>
<dbReference type="SUPFAM" id="SSF47413">
    <property type="entry name" value="lambda repressor-like DNA-binding domains"/>
    <property type="match status" value="1"/>
</dbReference>
<keyword evidence="2" id="KW-0614">Plasmid</keyword>
<sequence>MGRSVHSTPYKHLLALMIAARERAGLTQTELAERIGQTQSFVSKYERGERRLDVVEFVEFVSAMGLDPSSIFTQFIRQAFGRTTGKKDS</sequence>
<reference evidence="3" key="1">
    <citation type="submission" date="2017-10" db="EMBL/GenBank/DDBJ databases">
        <title>Completed PacBio SMRT sequence of Methylosinus trichosporium OB3b reveals presence of a third large plasmid.</title>
        <authorList>
            <person name="Charles T.C."/>
            <person name="Lynch M.D.J."/>
            <person name="Heil J.R."/>
            <person name="Cheng J."/>
        </authorList>
    </citation>
    <scope>NUCLEOTIDE SEQUENCE [LARGE SCALE GENOMIC DNA]</scope>
    <source>
        <strain evidence="3">OB3b</strain>
        <plasmid evidence="3">pob3b2</plasmid>
    </source>
</reference>
<dbReference type="SMART" id="SM00530">
    <property type="entry name" value="HTH_XRE"/>
    <property type="match status" value="1"/>
</dbReference>
<dbReference type="GO" id="GO:0003677">
    <property type="term" value="F:DNA binding"/>
    <property type="evidence" value="ECO:0007669"/>
    <property type="project" value="InterPro"/>
</dbReference>
<proteinExistence type="predicted"/>